<feature type="signal peptide" evidence="1">
    <location>
        <begin position="1"/>
        <end position="27"/>
    </location>
</feature>
<reference evidence="2 3" key="1">
    <citation type="journal article" date="2012" name="BMC Genomics">
        <title>Sequencing the genome of Marssonina brunnea reveals fungus-poplar co-evolution.</title>
        <authorList>
            <person name="Zhu S."/>
            <person name="Cao Y.-Z."/>
            <person name="Jiang C."/>
            <person name="Tan B.-Y."/>
            <person name="Wang Z."/>
            <person name="Feng S."/>
            <person name="Zhang L."/>
            <person name="Su X.-H."/>
            <person name="Brejova B."/>
            <person name="Vinar T."/>
            <person name="Xu M."/>
            <person name="Wang M.-X."/>
            <person name="Zhang S.-G."/>
            <person name="Huang M.-R."/>
            <person name="Wu R."/>
            <person name="Zhou Y."/>
        </authorList>
    </citation>
    <scope>NUCLEOTIDE SEQUENCE [LARGE SCALE GENOMIC DNA]</scope>
    <source>
        <strain evidence="2 3">MB_m1</strain>
    </source>
</reference>
<name>K1XCE1_MARBU</name>
<dbReference type="AlphaFoldDB" id="K1XCE1"/>
<feature type="chain" id="PRO_5003855050" evidence="1">
    <location>
        <begin position="28"/>
        <end position="372"/>
    </location>
</feature>
<dbReference type="KEGG" id="mbe:MBM_03431"/>
<evidence type="ECO:0000313" key="3">
    <source>
        <dbReference type="Proteomes" id="UP000006753"/>
    </source>
</evidence>
<dbReference type="Proteomes" id="UP000006753">
    <property type="component" value="Unassembled WGS sequence"/>
</dbReference>
<dbReference type="EMBL" id="JH921433">
    <property type="protein sequence ID" value="EKD18438.1"/>
    <property type="molecule type" value="Genomic_DNA"/>
</dbReference>
<dbReference type="eggNOG" id="ENOG502SMAA">
    <property type="taxonomic scope" value="Eukaryota"/>
</dbReference>
<protein>
    <submittedName>
        <fullName evidence="2">Paired amphipathic helix protein Sin3a</fullName>
    </submittedName>
</protein>
<dbReference type="OrthoDB" id="6513042at2759"/>
<evidence type="ECO:0000313" key="2">
    <source>
        <dbReference type="EMBL" id="EKD18438.1"/>
    </source>
</evidence>
<proteinExistence type="predicted"/>
<dbReference type="HOGENOM" id="CLU_054970_1_0_1"/>
<accession>K1XCE1</accession>
<dbReference type="RefSeq" id="XP_007291320.1">
    <property type="nucleotide sequence ID" value="XM_007291258.1"/>
</dbReference>
<dbReference type="OMA" id="YSWVIKF"/>
<organism evidence="2 3">
    <name type="scientific">Marssonina brunnea f. sp. multigermtubi (strain MB_m1)</name>
    <name type="common">Marssonina leaf spot fungus</name>
    <dbReference type="NCBI Taxonomy" id="1072389"/>
    <lineage>
        <taxon>Eukaryota</taxon>
        <taxon>Fungi</taxon>
        <taxon>Dikarya</taxon>
        <taxon>Ascomycota</taxon>
        <taxon>Pezizomycotina</taxon>
        <taxon>Leotiomycetes</taxon>
        <taxon>Helotiales</taxon>
        <taxon>Drepanopezizaceae</taxon>
        <taxon>Drepanopeziza</taxon>
    </lineage>
</organism>
<evidence type="ECO:0000256" key="1">
    <source>
        <dbReference type="SAM" id="SignalP"/>
    </source>
</evidence>
<sequence>MASYSRLPGALVFFLLYLQCFCNVVRGQGQTLPGFGDTVQILGGMERTDQDFQDGLTLDILSPKNRTVVVTQNKAPLSSVYMEGTTGGPFVPLSNYSYIIKTSDQAADLIAKIEIPYDPAVLAQQGIQESNTYVASLAPDGKAWIVNDSTRNVHRSENNTRIVKMTSIEGEYIIVGRKSVDSANIFVQYGQGDTRTVNFTGGTGNQCAEFIDGMRFTVKTDQDLKMNVAIKEGVNPGTLPANTVSLNSFMWIVNTSAPFSKVDAEMDIPFNRKMLVAMRPDGSSPSTMLQVGRRALNATSGTFLPLNRDAQYVRELPEDRIVVPQVNQLDGQYIILVGQPKAVGETLPQAAIIKPGKRNSKRRERRRWIPGF</sequence>
<gene>
    <name evidence="2" type="ORF">MBM_03431</name>
</gene>
<dbReference type="GeneID" id="18759366"/>
<keyword evidence="3" id="KW-1185">Reference proteome</keyword>
<keyword evidence="1" id="KW-0732">Signal</keyword>
<dbReference type="InParanoid" id="K1XCE1"/>